<keyword evidence="2" id="KW-1185">Reference proteome</keyword>
<protein>
    <submittedName>
        <fullName evidence="1">Uncharacterized protein</fullName>
    </submittedName>
</protein>
<evidence type="ECO:0000313" key="2">
    <source>
        <dbReference type="Proteomes" id="UP001189429"/>
    </source>
</evidence>
<gene>
    <name evidence="1" type="ORF">PCOR1329_LOCUS13108</name>
</gene>
<dbReference type="EMBL" id="CAUYUJ010003858">
    <property type="protein sequence ID" value="CAK0807149.1"/>
    <property type="molecule type" value="Genomic_DNA"/>
</dbReference>
<proteinExistence type="predicted"/>
<comment type="caution">
    <text evidence="1">The sequence shown here is derived from an EMBL/GenBank/DDBJ whole genome shotgun (WGS) entry which is preliminary data.</text>
</comment>
<organism evidence="1 2">
    <name type="scientific">Prorocentrum cordatum</name>
    <dbReference type="NCBI Taxonomy" id="2364126"/>
    <lineage>
        <taxon>Eukaryota</taxon>
        <taxon>Sar</taxon>
        <taxon>Alveolata</taxon>
        <taxon>Dinophyceae</taxon>
        <taxon>Prorocentrales</taxon>
        <taxon>Prorocentraceae</taxon>
        <taxon>Prorocentrum</taxon>
    </lineage>
</organism>
<name>A0ABN9QM17_9DINO</name>
<accession>A0ABN9QM17</accession>
<evidence type="ECO:0000313" key="1">
    <source>
        <dbReference type="EMBL" id="CAK0807149.1"/>
    </source>
</evidence>
<reference evidence="1" key="1">
    <citation type="submission" date="2023-10" db="EMBL/GenBank/DDBJ databases">
        <authorList>
            <person name="Chen Y."/>
            <person name="Shah S."/>
            <person name="Dougan E. K."/>
            <person name="Thang M."/>
            <person name="Chan C."/>
        </authorList>
    </citation>
    <scope>NUCLEOTIDE SEQUENCE [LARGE SCALE GENOMIC DNA]</scope>
</reference>
<dbReference type="Proteomes" id="UP001189429">
    <property type="component" value="Unassembled WGS sequence"/>
</dbReference>
<sequence>MQETADGFGSRMHNIVALMAFAAKHQMNFGGIVGYKACNEKHFDNTHGEDIERLVAGVLGLDDPYDLFTDLEPFPARRVE</sequence>
<feature type="non-terminal residue" evidence="1">
    <location>
        <position position="80"/>
    </location>
</feature>